<feature type="transmembrane region" description="Helical" evidence="2">
    <location>
        <begin position="34"/>
        <end position="52"/>
    </location>
</feature>
<keyword evidence="2" id="KW-1133">Transmembrane helix</keyword>
<evidence type="ECO:0000256" key="1">
    <source>
        <dbReference type="SAM" id="Coils"/>
    </source>
</evidence>
<accession>A0ABS8A4D7</accession>
<dbReference type="Proteomes" id="UP000618240">
    <property type="component" value="Unassembled WGS sequence"/>
</dbReference>
<feature type="coiled-coil region" evidence="1">
    <location>
        <begin position="51"/>
        <end position="88"/>
    </location>
</feature>
<proteinExistence type="predicted"/>
<protein>
    <submittedName>
        <fullName evidence="3">Uncharacterized protein</fullName>
    </submittedName>
</protein>
<dbReference type="EMBL" id="JAERSE020000004">
    <property type="protein sequence ID" value="MCA6068712.1"/>
    <property type="molecule type" value="Genomic_DNA"/>
</dbReference>
<comment type="caution">
    <text evidence="3">The sequence shown here is derived from an EMBL/GenBank/DDBJ whole genome shotgun (WGS) entry which is preliminary data.</text>
</comment>
<evidence type="ECO:0000313" key="3">
    <source>
        <dbReference type="EMBL" id="MCA6068712.1"/>
    </source>
</evidence>
<keyword evidence="2" id="KW-0812">Transmembrane</keyword>
<dbReference type="RefSeq" id="WP_225689917.1">
    <property type="nucleotide sequence ID" value="NZ_JAERSE020000004.1"/>
</dbReference>
<name>A0ABS8A4D7_9FLAO</name>
<keyword evidence="2" id="KW-0472">Membrane</keyword>
<keyword evidence="1" id="KW-0175">Coiled coil</keyword>
<gene>
    <name evidence="3" type="ORF">JI747_016205</name>
</gene>
<keyword evidence="4" id="KW-1185">Reference proteome</keyword>
<sequence>MSLLISIIVLTIISGFLAFSDIESNAWKFKIRRLAVVIFSLLTIIVAVFQYIDSKDEKEKAEAERIKADNKTNQILKLNAELISAQKQNKKESDSLNYIIIHLNEKVSGKTESLLSVTEKYSNEQKKFINYNIGADLPHIKLRSIRPTFFTIDIQNPSNNPIYDAQAILLDFDEMLSLCKPKIDKKITMSAVCYDGLLKFWNIGTLSGKQWTVYSQKFIVDENLHRYQMQFRTTNKAYIYYFFVKKVDNYFYCATRLYQREYKTGHKTLINEHQQGLKFSNKYWNDNFYIDKEFVLTEN</sequence>
<evidence type="ECO:0000313" key="4">
    <source>
        <dbReference type="Proteomes" id="UP000618240"/>
    </source>
</evidence>
<reference evidence="3 4" key="1">
    <citation type="submission" date="2021-09" db="EMBL/GenBank/DDBJ databases">
        <title>Genome sequencing and assembly of Chryseobacterium sp. RG1.</title>
        <authorList>
            <person name="Chhetri G."/>
        </authorList>
    </citation>
    <scope>NUCLEOTIDE SEQUENCE [LARGE SCALE GENOMIC DNA]</scope>
    <source>
        <strain evidence="3 4">RG1</strain>
    </source>
</reference>
<evidence type="ECO:0000256" key="2">
    <source>
        <dbReference type="SAM" id="Phobius"/>
    </source>
</evidence>
<organism evidence="3 4">
    <name type="scientific">Chryseobacterium tagetis</name>
    <dbReference type="NCBI Taxonomy" id="2801334"/>
    <lineage>
        <taxon>Bacteria</taxon>
        <taxon>Pseudomonadati</taxon>
        <taxon>Bacteroidota</taxon>
        <taxon>Flavobacteriia</taxon>
        <taxon>Flavobacteriales</taxon>
        <taxon>Weeksellaceae</taxon>
        <taxon>Chryseobacterium group</taxon>
        <taxon>Chryseobacterium</taxon>
    </lineage>
</organism>